<evidence type="ECO:0000313" key="1">
    <source>
        <dbReference type="EMBL" id="QOX64554.1"/>
    </source>
</evidence>
<organism evidence="1 2">
    <name type="scientific">Anoxybacterium hadale</name>
    <dbReference type="NCBI Taxonomy" id="3408580"/>
    <lineage>
        <taxon>Bacteria</taxon>
        <taxon>Bacillati</taxon>
        <taxon>Bacillota</taxon>
        <taxon>Clostridia</taxon>
        <taxon>Peptostreptococcales</taxon>
        <taxon>Anaerovoracaceae</taxon>
        <taxon>Anoxybacterium</taxon>
    </lineage>
</organism>
<dbReference type="Proteomes" id="UP000594014">
    <property type="component" value="Chromosome"/>
</dbReference>
<evidence type="ECO:0000313" key="2">
    <source>
        <dbReference type="Proteomes" id="UP000594014"/>
    </source>
</evidence>
<dbReference type="EMBL" id="CP042469">
    <property type="protein sequence ID" value="QOX64554.1"/>
    <property type="molecule type" value="Genomic_DNA"/>
</dbReference>
<proteinExistence type="predicted"/>
<gene>
    <name evidence="1" type="ORF">FRZ06_14995</name>
</gene>
<name>A0ACD1AE35_9FIRM</name>
<sequence length="326" mass="37987">MGGKIYHDTFANWGEQLLIYNLDGTATKLEKLKPNEILGEKPCIGVLDRSELLQWNPHLAIPERILEECLKGTVSKFESHDGFDYVSLLIPDRTSLLGSSISISIYFRTNLLIFICDETQDYSLLHSIISRIEQKEIKNLTLERVLYEFFDLLTAGDSLFLENLEQEITELEESLFTKGKKDYIKEIILMKKKLLVLKRYYEQLFDLSEAMEGNENELLTNGMIRYFHILTNRINRLSDSISNLRDYVSQVREAYQTEVDISQNRIMQLFTVITAIFLPLTLIVGWYGMNFPMPEYHWVYGYPAVIITCGAVSLLSIIYFKKHKWF</sequence>
<keyword evidence="2" id="KW-1185">Reference proteome</keyword>
<reference evidence="1" key="1">
    <citation type="submission" date="2019-08" db="EMBL/GenBank/DDBJ databases">
        <title>Genome sequence of Clostridiales bacterium MT110.</title>
        <authorList>
            <person name="Cao J."/>
        </authorList>
    </citation>
    <scope>NUCLEOTIDE SEQUENCE</scope>
    <source>
        <strain evidence="1">MT110</strain>
    </source>
</reference>
<protein>
    <submittedName>
        <fullName evidence="1">Magnesium transporter</fullName>
    </submittedName>
</protein>
<accession>A0ACD1AE35</accession>